<feature type="transmembrane region" description="Helical" evidence="6">
    <location>
        <begin position="158"/>
        <end position="180"/>
    </location>
</feature>
<dbReference type="AlphaFoldDB" id="A0A3P7PDG7"/>
<dbReference type="InterPro" id="IPR032816">
    <property type="entry name" value="VTT_dom"/>
</dbReference>
<accession>A0A3P7PDG7</accession>
<comment type="similarity">
    <text evidence="6">Belongs to the TVP38/TMEM64 family.</text>
</comment>
<feature type="transmembrane region" description="Helical" evidence="6">
    <location>
        <begin position="48"/>
        <end position="76"/>
    </location>
</feature>
<dbReference type="PANTHER" id="PTHR12677">
    <property type="entry name" value="GOLGI APPARATUS MEMBRANE PROTEIN TVP38-RELATED"/>
    <property type="match status" value="1"/>
</dbReference>
<evidence type="ECO:0000256" key="6">
    <source>
        <dbReference type="RuleBase" id="RU366058"/>
    </source>
</evidence>
<keyword evidence="9" id="KW-1185">Reference proteome</keyword>
<evidence type="ECO:0000256" key="4">
    <source>
        <dbReference type="ARBA" id="ARBA00022989"/>
    </source>
</evidence>
<organism evidence="8 9">
    <name type="scientific">Petrocella atlantisensis</name>
    <dbReference type="NCBI Taxonomy" id="2173034"/>
    <lineage>
        <taxon>Bacteria</taxon>
        <taxon>Bacillati</taxon>
        <taxon>Bacillota</taxon>
        <taxon>Clostridia</taxon>
        <taxon>Lachnospirales</taxon>
        <taxon>Vallitaleaceae</taxon>
        <taxon>Petrocella</taxon>
    </lineage>
</organism>
<evidence type="ECO:0000256" key="2">
    <source>
        <dbReference type="ARBA" id="ARBA00022475"/>
    </source>
</evidence>
<feature type="transmembrane region" description="Helical" evidence="6">
    <location>
        <begin position="82"/>
        <end position="104"/>
    </location>
</feature>
<dbReference type="RefSeq" id="WP_125136355.1">
    <property type="nucleotide sequence ID" value="NZ_LR130778.1"/>
</dbReference>
<gene>
    <name evidence="8" type="primary">ydjX</name>
    <name evidence="8" type="ORF">PATL70BA_1064</name>
</gene>
<reference evidence="8 9" key="1">
    <citation type="submission" date="2018-09" db="EMBL/GenBank/DDBJ databases">
        <authorList>
            <person name="Postec A."/>
        </authorList>
    </citation>
    <scope>NUCLEOTIDE SEQUENCE [LARGE SCALE GENOMIC DNA]</scope>
    <source>
        <strain evidence="8">70B-A</strain>
    </source>
</reference>
<evidence type="ECO:0000259" key="7">
    <source>
        <dbReference type="Pfam" id="PF09335"/>
    </source>
</evidence>
<keyword evidence="4 6" id="KW-1133">Transmembrane helix</keyword>
<evidence type="ECO:0000313" key="8">
    <source>
        <dbReference type="EMBL" id="VDN46938.1"/>
    </source>
</evidence>
<keyword evidence="3 6" id="KW-0812">Transmembrane</keyword>
<sequence length="225" mass="24228">MNKTVRTLLIVAVLAVAFFAIWKSGLIETVSDFDAFRAMIERAGFWGYFVYVLIFIAAAVFSLPASVITITGGVVFGPVLGALLALTGATVGAAAAFLVARYLARGFIVEKFGENAIFKKIEAGVEKNGKDFLILTRLVPVFPYNIQNYAYGVTNLNFGMYVIISAITMAPGAFIYAYMAGEIAVNGISTKLFIQLIIAGILLFGVSQIPKILAKKKGIDMSDIK</sequence>
<evidence type="ECO:0000256" key="1">
    <source>
        <dbReference type="ARBA" id="ARBA00004651"/>
    </source>
</evidence>
<name>A0A3P7PDG7_9FIRM</name>
<feature type="transmembrane region" description="Helical" evidence="6">
    <location>
        <begin position="6"/>
        <end position="27"/>
    </location>
</feature>
<protein>
    <recommendedName>
        <fullName evidence="6">TVP38/TMEM64 family membrane protein</fullName>
    </recommendedName>
</protein>
<feature type="transmembrane region" description="Helical" evidence="6">
    <location>
        <begin position="192"/>
        <end position="214"/>
    </location>
</feature>
<dbReference type="InterPro" id="IPR015414">
    <property type="entry name" value="TMEM64"/>
</dbReference>
<dbReference type="PANTHER" id="PTHR12677:SF59">
    <property type="entry name" value="GOLGI APPARATUS MEMBRANE PROTEIN TVP38-RELATED"/>
    <property type="match status" value="1"/>
</dbReference>
<dbReference type="OrthoDB" id="9812980at2"/>
<dbReference type="KEGG" id="cbar:PATL70BA_1064"/>
<keyword evidence="5 6" id="KW-0472">Membrane</keyword>
<evidence type="ECO:0000256" key="3">
    <source>
        <dbReference type="ARBA" id="ARBA00022692"/>
    </source>
</evidence>
<dbReference type="GO" id="GO:0005886">
    <property type="term" value="C:plasma membrane"/>
    <property type="evidence" value="ECO:0007669"/>
    <property type="project" value="UniProtKB-SubCell"/>
</dbReference>
<proteinExistence type="inferred from homology"/>
<dbReference type="Proteomes" id="UP000279029">
    <property type="component" value="Chromosome"/>
</dbReference>
<dbReference type="Pfam" id="PF09335">
    <property type="entry name" value="VTT_dom"/>
    <property type="match status" value="1"/>
</dbReference>
<dbReference type="EMBL" id="LR130778">
    <property type="protein sequence ID" value="VDN46938.1"/>
    <property type="molecule type" value="Genomic_DNA"/>
</dbReference>
<feature type="domain" description="VTT" evidence="7">
    <location>
        <begin position="63"/>
        <end position="179"/>
    </location>
</feature>
<evidence type="ECO:0000313" key="9">
    <source>
        <dbReference type="Proteomes" id="UP000279029"/>
    </source>
</evidence>
<comment type="subcellular location">
    <subcellularLocation>
        <location evidence="1 6">Cell membrane</location>
        <topology evidence="1 6">Multi-pass membrane protein</topology>
    </subcellularLocation>
</comment>
<keyword evidence="2 6" id="KW-1003">Cell membrane</keyword>
<evidence type="ECO:0000256" key="5">
    <source>
        <dbReference type="ARBA" id="ARBA00023136"/>
    </source>
</evidence>